<feature type="domain" description="DprA winged helix" evidence="4">
    <location>
        <begin position="345"/>
        <end position="398"/>
    </location>
</feature>
<dbReference type="InterPro" id="IPR003488">
    <property type="entry name" value="DprA"/>
</dbReference>
<comment type="similarity">
    <text evidence="1">Belongs to the DprA/Smf family.</text>
</comment>
<dbReference type="SUPFAM" id="SSF102405">
    <property type="entry name" value="MCP/YpsA-like"/>
    <property type="match status" value="1"/>
</dbReference>
<dbReference type="EMBL" id="NQYH01000001">
    <property type="protein sequence ID" value="RIY42272.1"/>
    <property type="molecule type" value="Genomic_DNA"/>
</dbReference>
<evidence type="ECO:0000256" key="2">
    <source>
        <dbReference type="SAM" id="MobiDB-lite"/>
    </source>
</evidence>
<dbReference type="InterPro" id="IPR036388">
    <property type="entry name" value="WH-like_DNA-bd_sf"/>
</dbReference>
<sequence length="405" mass="43624">MPMNLSSDETAAWVRLTLEPDLGPAQARLLLSVYGLPQDIFSQSTMQLMKHLDTKLASRLAQEPDAMLQSRIDATVHWLSADNHHLLTLADPTYPPQLLEMHDPPLVLYVNGRPELLSQPSLAIVGARSATPAGETNAHDFAQFLAEHGWCITSGLASGIDAAAHQGALNAGPQGAGTIAVLATGIDLVYPARNRNLAHSIAEHGALVSEFPLGQKAMPYHFPKRNRIVAGLSRGVVVVEAALQSGSLITARLASELGREVFAIPGSIHSPLSKGCHALIRQGAKLVESGEHILEELKPSAHNGSTTTQTRTKTKAQHRGNREKAPNGQTPKEQGSLIKPLFETATHQKDIDAVLEAMGYDPISFDLLQQRCRIAVSLLNQTLSVLELQGHVARLPSGQYQRQPA</sequence>
<dbReference type="PANTHER" id="PTHR43022">
    <property type="entry name" value="PROTEIN SMF"/>
    <property type="match status" value="1"/>
</dbReference>
<dbReference type="Gene3D" id="1.10.10.10">
    <property type="entry name" value="Winged helix-like DNA-binding domain superfamily/Winged helix DNA-binding domain"/>
    <property type="match status" value="1"/>
</dbReference>
<evidence type="ECO:0000256" key="1">
    <source>
        <dbReference type="ARBA" id="ARBA00006525"/>
    </source>
</evidence>
<dbReference type="Pfam" id="PF02481">
    <property type="entry name" value="DNA_processg_A"/>
    <property type="match status" value="1"/>
</dbReference>
<dbReference type="InterPro" id="IPR057666">
    <property type="entry name" value="DrpA_SLOG"/>
</dbReference>
<gene>
    <name evidence="5" type="primary">dprA</name>
    <name evidence="5" type="ORF">CJP73_02215</name>
</gene>
<dbReference type="InterPro" id="IPR041614">
    <property type="entry name" value="DprA_WH"/>
</dbReference>
<protein>
    <submittedName>
        <fullName evidence="5">DNA-protecting protein DprA</fullName>
    </submittedName>
</protein>
<dbReference type="RefSeq" id="WP_119515363.1">
    <property type="nucleotide sequence ID" value="NZ_NQYH01000001.1"/>
</dbReference>
<name>A0A3A1YVP0_9BURK</name>
<dbReference type="OrthoDB" id="9785707at2"/>
<dbReference type="Pfam" id="PF17782">
    <property type="entry name" value="WHD_DprA"/>
    <property type="match status" value="1"/>
</dbReference>
<organism evidence="5 6">
    <name type="scientific">Neopusillimonas maritima</name>
    <dbReference type="NCBI Taxonomy" id="2026239"/>
    <lineage>
        <taxon>Bacteria</taxon>
        <taxon>Pseudomonadati</taxon>
        <taxon>Pseudomonadota</taxon>
        <taxon>Betaproteobacteria</taxon>
        <taxon>Burkholderiales</taxon>
        <taxon>Alcaligenaceae</taxon>
        <taxon>Neopusillimonas</taxon>
    </lineage>
</organism>
<dbReference type="AlphaFoldDB" id="A0A3A1YVP0"/>
<dbReference type="NCBIfam" id="TIGR00732">
    <property type="entry name" value="dprA"/>
    <property type="match status" value="1"/>
</dbReference>
<accession>A0A3A1YVP0</accession>
<dbReference type="Proteomes" id="UP000266206">
    <property type="component" value="Unassembled WGS sequence"/>
</dbReference>
<evidence type="ECO:0000313" key="6">
    <source>
        <dbReference type="Proteomes" id="UP000266206"/>
    </source>
</evidence>
<feature type="domain" description="Smf/DprA SLOG" evidence="3">
    <location>
        <begin position="86"/>
        <end position="297"/>
    </location>
</feature>
<dbReference type="PANTHER" id="PTHR43022:SF1">
    <property type="entry name" value="PROTEIN SMF"/>
    <property type="match status" value="1"/>
</dbReference>
<dbReference type="Gene3D" id="3.40.50.450">
    <property type="match status" value="1"/>
</dbReference>
<dbReference type="GO" id="GO:0009294">
    <property type="term" value="P:DNA-mediated transformation"/>
    <property type="evidence" value="ECO:0007669"/>
    <property type="project" value="InterPro"/>
</dbReference>
<comment type="caution">
    <text evidence="5">The sequence shown here is derived from an EMBL/GenBank/DDBJ whole genome shotgun (WGS) entry which is preliminary data.</text>
</comment>
<evidence type="ECO:0000259" key="3">
    <source>
        <dbReference type="Pfam" id="PF02481"/>
    </source>
</evidence>
<feature type="region of interest" description="Disordered" evidence="2">
    <location>
        <begin position="296"/>
        <end position="334"/>
    </location>
</feature>
<reference evidence="5 6" key="1">
    <citation type="submission" date="2017-08" db="EMBL/GenBank/DDBJ databases">
        <title>Pusillimonas indicus sp. nov., a member of the family Alcaligenaceae isolated from surface seawater.</title>
        <authorList>
            <person name="Li J."/>
        </authorList>
    </citation>
    <scope>NUCLEOTIDE SEQUENCE [LARGE SCALE GENOMIC DNA]</scope>
    <source>
        <strain evidence="5 6">L52-1-41</strain>
    </source>
</reference>
<evidence type="ECO:0000259" key="4">
    <source>
        <dbReference type="Pfam" id="PF17782"/>
    </source>
</evidence>
<proteinExistence type="inferred from homology"/>
<evidence type="ECO:0000313" key="5">
    <source>
        <dbReference type="EMBL" id="RIY42272.1"/>
    </source>
</evidence>